<feature type="signal peptide" evidence="2">
    <location>
        <begin position="1"/>
        <end position="21"/>
    </location>
</feature>
<reference evidence="3 4" key="1">
    <citation type="submission" date="2017-12" db="EMBL/GenBank/DDBJ databases">
        <title>Population genomics insights into the ecological differentiation and adaptive evolution in streptomycetes.</title>
        <authorList>
            <person name="Li Y."/>
            <person name="Huang Y."/>
        </authorList>
    </citation>
    <scope>NUCLEOTIDE SEQUENCE [LARGE SCALE GENOMIC DNA]</scope>
    <source>
        <strain evidence="3 4">FXJ.2339</strain>
    </source>
</reference>
<evidence type="ECO:0000313" key="4">
    <source>
        <dbReference type="Proteomes" id="UP000292095"/>
    </source>
</evidence>
<accession>A0AB37XK79</accession>
<dbReference type="PROSITE" id="PS51257">
    <property type="entry name" value="PROKAR_LIPOPROTEIN"/>
    <property type="match status" value="1"/>
</dbReference>
<dbReference type="EMBL" id="PKLK01000001">
    <property type="protein sequence ID" value="RZE46464.1"/>
    <property type="molecule type" value="Genomic_DNA"/>
</dbReference>
<evidence type="ECO:0000256" key="2">
    <source>
        <dbReference type="SAM" id="SignalP"/>
    </source>
</evidence>
<dbReference type="Proteomes" id="UP000292095">
    <property type="component" value="Unassembled WGS sequence"/>
</dbReference>
<gene>
    <name evidence="3" type="ORF">C0Q91_00825</name>
</gene>
<sequence length="214" mass="22646">MNRRHPLSSAALSLTAALFLAGCGSGGDDTGKEPPAAGATASRAPASSSADPAPKMSLPADLKATFEDAGVSGDEAAALRDAENYARAILHGIAAQDPKAAPVHHYSVPGSKAEEYAEFQIEKHVEAGFTLTGERTHSRATAEPKAGGVVVTFCSDETRIRGRSEEGEPITFYEPGDPKNLWFWTIDMVNSEKDEKLWRAKNTEVESGATEQCG</sequence>
<organism evidence="3 4">
    <name type="scientific">Streptomyces albidoflavus</name>
    <dbReference type="NCBI Taxonomy" id="1886"/>
    <lineage>
        <taxon>Bacteria</taxon>
        <taxon>Bacillati</taxon>
        <taxon>Actinomycetota</taxon>
        <taxon>Actinomycetes</taxon>
        <taxon>Kitasatosporales</taxon>
        <taxon>Streptomycetaceae</taxon>
        <taxon>Streptomyces</taxon>
        <taxon>Streptomyces albidoflavus group</taxon>
    </lineage>
</organism>
<feature type="region of interest" description="Disordered" evidence="1">
    <location>
        <begin position="27"/>
        <end position="57"/>
    </location>
</feature>
<dbReference type="AlphaFoldDB" id="A0AB37XK79"/>
<feature type="chain" id="PRO_5044189806" description="Lipoprotein" evidence="2">
    <location>
        <begin position="22"/>
        <end position="214"/>
    </location>
</feature>
<evidence type="ECO:0000256" key="1">
    <source>
        <dbReference type="SAM" id="MobiDB-lite"/>
    </source>
</evidence>
<feature type="compositionally biased region" description="Low complexity" evidence="1">
    <location>
        <begin position="34"/>
        <end position="57"/>
    </location>
</feature>
<protein>
    <recommendedName>
        <fullName evidence="5">Lipoprotein</fullName>
    </recommendedName>
</protein>
<name>A0AB37XK79_9ACTN</name>
<evidence type="ECO:0000313" key="3">
    <source>
        <dbReference type="EMBL" id="RZE46464.1"/>
    </source>
</evidence>
<proteinExistence type="predicted"/>
<keyword evidence="2" id="KW-0732">Signal</keyword>
<dbReference type="RefSeq" id="WP_008409350.1">
    <property type="nucleotide sequence ID" value="NZ_CP109085.1"/>
</dbReference>
<comment type="caution">
    <text evidence="3">The sequence shown here is derived from an EMBL/GenBank/DDBJ whole genome shotgun (WGS) entry which is preliminary data.</text>
</comment>
<evidence type="ECO:0008006" key="5">
    <source>
        <dbReference type="Google" id="ProtNLM"/>
    </source>
</evidence>